<reference evidence="13 14" key="1">
    <citation type="submission" date="2018-08" db="EMBL/GenBank/DDBJ databases">
        <title>Erythrobacter zhengii sp.nov., a bacterium isolated from deep-sea sediment.</title>
        <authorList>
            <person name="Fang C."/>
            <person name="Wu Y.-H."/>
            <person name="Sun C."/>
            <person name="Wang H."/>
            <person name="Cheng H."/>
            <person name="Meng F.-X."/>
            <person name="Wang C.-S."/>
            <person name="Xu X.-W."/>
        </authorList>
    </citation>
    <scope>NUCLEOTIDE SEQUENCE [LARGE SCALE GENOMIC DNA]</scope>
    <source>
        <strain evidence="13 14">CCTCC AB 2015396</strain>
    </source>
</reference>
<accession>A0A3A1NYR8</accession>
<evidence type="ECO:0000313" key="13">
    <source>
        <dbReference type="EMBL" id="RIV80615.1"/>
    </source>
</evidence>
<dbReference type="AlphaFoldDB" id="A0A3A1NYR8"/>
<evidence type="ECO:0000256" key="5">
    <source>
        <dbReference type="ARBA" id="ARBA00023077"/>
    </source>
</evidence>
<keyword evidence="7 8" id="KW-0998">Cell outer membrane</keyword>
<dbReference type="RefSeq" id="WP_119594733.1">
    <property type="nucleotide sequence ID" value="NZ_QXFM01000141.1"/>
</dbReference>
<dbReference type="EMBL" id="QXFM01000141">
    <property type="protein sequence ID" value="RIV80615.1"/>
    <property type="molecule type" value="Genomic_DNA"/>
</dbReference>
<keyword evidence="3 8" id="KW-1134">Transmembrane beta strand</keyword>
<dbReference type="Gene3D" id="2.40.170.20">
    <property type="entry name" value="TonB-dependent receptor, beta-barrel domain"/>
    <property type="match status" value="1"/>
</dbReference>
<dbReference type="GO" id="GO:0009279">
    <property type="term" value="C:cell outer membrane"/>
    <property type="evidence" value="ECO:0007669"/>
    <property type="project" value="UniProtKB-SubCell"/>
</dbReference>
<organism evidence="13 14">
    <name type="scientific">Aurantiacibacter xanthus</name>
    <dbReference type="NCBI Taxonomy" id="1784712"/>
    <lineage>
        <taxon>Bacteria</taxon>
        <taxon>Pseudomonadati</taxon>
        <taxon>Pseudomonadota</taxon>
        <taxon>Alphaproteobacteria</taxon>
        <taxon>Sphingomonadales</taxon>
        <taxon>Erythrobacteraceae</taxon>
        <taxon>Aurantiacibacter</taxon>
    </lineage>
</organism>
<dbReference type="CDD" id="cd01347">
    <property type="entry name" value="ligand_gated_channel"/>
    <property type="match status" value="1"/>
</dbReference>
<dbReference type="Gene3D" id="2.170.130.10">
    <property type="entry name" value="TonB-dependent receptor, plug domain"/>
    <property type="match status" value="1"/>
</dbReference>
<name>A0A3A1NYR8_9SPHN</name>
<dbReference type="SUPFAM" id="SSF56935">
    <property type="entry name" value="Porins"/>
    <property type="match status" value="1"/>
</dbReference>
<keyword evidence="13" id="KW-0675">Receptor</keyword>
<gene>
    <name evidence="13" type="ORF">D2V17_19050</name>
</gene>
<dbReference type="Proteomes" id="UP000265366">
    <property type="component" value="Unassembled WGS sequence"/>
</dbReference>
<evidence type="ECO:0000256" key="7">
    <source>
        <dbReference type="ARBA" id="ARBA00023237"/>
    </source>
</evidence>
<keyword evidence="4 8" id="KW-0812">Transmembrane</keyword>
<evidence type="ECO:0000259" key="12">
    <source>
        <dbReference type="Pfam" id="PF07715"/>
    </source>
</evidence>
<dbReference type="Pfam" id="PF13715">
    <property type="entry name" value="CarbopepD_reg_2"/>
    <property type="match status" value="1"/>
</dbReference>
<evidence type="ECO:0000256" key="1">
    <source>
        <dbReference type="ARBA" id="ARBA00004571"/>
    </source>
</evidence>
<keyword evidence="5 9" id="KW-0798">TonB box</keyword>
<feature type="signal peptide" evidence="10">
    <location>
        <begin position="1"/>
        <end position="24"/>
    </location>
</feature>
<keyword evidence="6 8" id="KW-0472">Membrane</keyword>
<evidence type="ECO:0000256" key="3">
    <source>
        <dbReference type="ARBA" id="ARBA00022452"/>
    </source>
</evidence>
<keyword evidence="10" id="KW-0732">Signal</keyword>
<evidence type="ECO:0000256" key="4">
    <source>
        <dbReference type="ARBA" id="ARBA00022692"/>
    </source>
</evidence>
<feature type="chain" id="PRO_5017371453" evidence="10">
    <location>
        <begin position="25"/>
        <end position="924"/>
    </location>
</feature>
<dbReference type="OrthoDB" id="5476657at2"/>
<dbReference type="InterPro" id="IPR012910">
    <property type="entry name" value="Plug_dom"/>
</dbReference>
<evidence type="ECO:0000256" key="8">
    <source>
        <dbReference type="PROSITE-ProRule" id="PRU01360"/>
    </source>
</evidence>
<dbReference type="InterPro" id="IPR010104">
    <property type="entry name" value="TonB_rcpt_bac"/>
</dbReference>
<comment type="similarity">
    <text evidence="8 9">Belongs to the TonB-dependent receptor family.</text>
</comment>
<dbReference type="PROSITE" id="PS52016">
    <property type="entry name" value="TONB_DEPENDENT_REC_3"/>
    <property type="match status" value="1"/>
</dbReference>
<comment type="subcellular location">
    <subcellularLocation>
        <location evidence="1 8">Cell outer membrane</location>
        <topology evidence="1 8">Multi-pass membrane protein</topology>
    </subcellularLocation>
</comment>
<dbReference type="InterPro" id="IPR008969">
    <property type="entry name" value="CarboxyPept-like_regulatory"/>
</dbReference>
<evidence type="ECO:0000256" key="6">
    <source>
        <dbReference type="ARBA" id="ARBA00023136"/>
    </source>
</evidence>
<dbReference type="Pfam" id="PF07715">
    <property type="entry name" value="Plug"/>
    <property type="match status" value="1"/>
</dbReference>
<dbReference type="PANTHER" id="PTHR40980:SF4">
    <property type="entry name" value="TONB-DEPENDENT RECEPTOR-LIKE BETA-BARREL DOMAIN-CONTAINING PROTEIN"/>
    <property type="match status" value="1"/>
</dbReference>
<dbReference type="InterPro" id="IPR036942">
    <property type="entry name" value="Beta-barrel_TonB_sf"/>
</dbReference>
<feature type="domain" description="TonB-dependent receptor-like beta-barrel" evidence="11">
    <location>
        <begin position="397"/>
        <end position="888"/>
    </location>
</feature>
<feature type="domain" description="TonB-dependent receptor plug" evidence="12">
    <location>
        <begin position="127"/>
        <end position="224"/>
    </location>
</feature>
<dbReference type="Gene3D" id="2.60.40.1120">
    <property type="entry name" value="Carboxypeptidase-like, regulatory domain"/>
    <property type="match status" value="1"/>
</dbReference>
<sequence>MISTRLLAGASFAALAIVATPALAGDIAGTVSDETDTVALQSATVSIPSLGRQTVTGRDGSFSIAELPAGTYEVVVRYVGAPTVTRSITVPESGLVNAHFTLGGDNQIVVVGQAANQASALSRKYASDGVSDVLTRDAIGQFPDQNVAESLRRLPGINVLNDQGEGRFVSVRGLDPELNATSLNGVRLPAPESDVRSVALDVISADIIESIEVKKSLTPDMDGDTIGASIEINTTSAFNRRRDLLSVKLEGSYNDYAGVVSPKGSIDFATRLTDNFGVSGGISYYRRKFETDNIEAADWDTANDVVFAKETEYRDYDVERERLSGTLNLDYRVSPFTMVFARGSFSQFDDHEYRRRTTFKFDEDPASGDADSALFSDADGRIEVRRDLKDRFERQRIATTQLGLDHDDGEWKAHLSGSWARASEKEDFSVDPIRFRSRFDGDGLDIRMDYSDRRVPLFTALGNTADFLDPASYGFNRLELTTLSDSVDEEYALKADLGRTFVAGDGEFTVQGGVKSRWRDKSYNMDGIYYGDFDGDLTLADMLGSQTYRLTDMGPVADKYAPAQFFLANRSAFEIDQYETDMLSLPDDYSAEEDVLAGYLMGRYSSDTLRMVGGVRAERTNVSLAGQLVANDGDDVTDVIPLSFKRDYTDWLPSFTVRYEPQRDVVLRLAGYRSLVRPKLSKLAPRFTVNDDLEAEFGNPDLEPYRAWNADAAVEFYLPGNGAFSFGLFYKSIDNFIVDQTTQASGSFQGIAYDQLTRAINGDTATVFGLEVGFSRSLDFLPAPLDGFLVQANYTFTDATGTVFTNGDASAPRDIQLPSSSRNTGNLVLGYEKGPLELRAAGTYRSKYLDELGGDASEDRYVDHHFQLDLSAKVEVIENVRLFAEWINVNNAKYFAYQNYDSRQRLLQFEEYGSTVKFGAKVNF</sequence>
<dbReference type="InterPro" id="IPR000531">
    <property type="entry name" value="Beta-barrel_TonB"/>
</dbReference>
<proteinExistence type="inferred from homology"/>
<dbReference type="Pfam" id="PF00593">
    <property type="entry name" value="TonB_dep_Rec_b-barrel"/>
    <property type="match status" value="1"/>
</dbReference>
<evidence type="ECO:0000256" key="9">
    <source>
        <dbReference type="RuleBase" id="RU003357"/>
    </source>
</evidence>
<evidence type="ECO:0000313" key="14">
    <source>
        <dbReference type="Proteomes" id="UP000265366"/>
    </source>
</evidence>
<dbReference type="NCBIfam" id="TIGR01782">
    <property type="entry name" value="TonB-Xanth-Caul"/>
    <property type="match status" value="1"/>
</dbReference>
<keyword evidence="14" id="KW-1185">Reference proteome</keyword>
<keyword evidence="2 8" id="KW-0813">Transport</keyword>
<evidence type="ECO:0000256" key="10">
    <source>
        <dbReference type="SAM" id="SignalP"/>
    </source>
</evidence>
<dbReference type="InterPro" id="IPR039426">
    <property type="entry name" value="TonB-dep_rcpt-like"/>
</dbReference>
<dbReference type="PANTHER" id="PTHR40980">
    <property type="entry name" value="PLUG DOMAIN-CONTAINING PROTEIN"/>
    <property type="match status" value="1"/>
</dbReference>
<protein>
    <submittedName>
        <fullName evidence="13">TonB-dependent receptor</fullName>
    </submittedName>
</protein>
<evidence type="ECO:0000256" key="2">
    <source>
        <dbReference type="ARBA" id="ARBA00022448"/>
    </source>
</evidence>
<comment type="caution">
    <text evidence="13">The sequence shown here is derived from an EMBL/GenBank/DDBJ whole genome shotgun (WGS) entry which is preliminary data.</text>
</comment>
<dbReference type="SUPFAM" id="SSF49464">
    <property type="entry name" value="Carboxypeptidase regulatory domain-like"/>
    <property type="match status" value="1"/>
</dbReference>
<evidence type="ECO:0000259" key="11">
    <source>
        <dbReference type="Pfam" id="PF00593"/>
    </source>
</evidence>
<dbReference type="InterPro" id="IPR037066">
    <property type="entry name" value="Plug_dom_sf"/>
</dbReference>